<evidence type="ECO:0008006" key="3">
    <source>
        <dbReference type="Google" id="ProtNLM"/>
    </source>
</evidence>
<sequence>MIDLCDSPSLQDLTGLKLALIRLIETEADPRIETAALTGASPALVQLLFAAQRMAQARGKRLEISCPAKGGLATALTALGVEDALDTGAQIDAGRWTGLTTP</sequence>
<evidence type="ECO:0000313" key="2">
    <source>
        <dbReference type="Proteomes" id="UP000247727"/>
    </source>
</evidence>
<evidence type="ECO:0000313" key="1">
    <source>
        <dbReference type="EMBL" id="PYF09398.1"/>
    </source>
</evidence>
<dbReference type="Proteomes" id="UP000247727">
    <property type="component" value="Unassembled WGS sequence"/>
</dbReference>
<accession>A0A318U2A4</accession>
<keyword evidence="2" id="KW-1185">Reference proteome</keyword>
<name>A0A318U2A4_9RHOB</name>
<dbReference type="AlphaFoldDB" id="A0A318U2A4"/>
<organism evidence="1 2">
    <name type="scientific">Rhodobacter viridis</name>
    <dbReference type="NCBI Taxonomy" id="1054202"/>
    <lineage>
        <taxon>Bacteria</taxon>
        <taxon>Pseudomonadati</taxon>
        <taxon>Pseudomonadota</taxon>
        <taxon>Alphaproteobacteria</taxon>
        <taxon>Rhodobacterales</taxon>
        <taxon>Rhodobacter group</taxon>
        <taxon>Rhodobacter</taxon>
    </lineage>
</organism>
<gene>
    <name evidence="1" type="ORF">C8J30_109144</name>
</gene>
<protein>
    <recommendedName>
        <fullName evidence="3">STAS domain-containing protein</fullName>
    </recommendedName>
</protein>
<reference evidence="1 2" key="1">
    <citation type="submission" date="2018-06" db="EMBL/GenBank/DDBJ databases">
        <title>Genomic Encyclopedia of Type Strains, Phase III (KMG-III): the genomes of soil and plant-associated and newly described type strains.</title>
        <authorList>
            <person name="Whitman W."/>
        </authorList>
    </citation>
    <scope>NUCLEOTIDE SEQUENCE [LARGE SCALE GENOMIC DNA]</scope>
    <source>
        <strain evidence="1 2">JA737</strain>
    </source>
</reference>
<comment type="caution">
    <text evidence="1">The sequence shown here is derived from an EMBL/GenBank/DDBJ whole genome shotgun (WGS) entry which is preliminary data.</text>
</comment>
<dbReference type="EMBL" id="QJTK01000009">
    <property type="protein sequence ID" value="PYF09398.1"/>
    <property type="molecule type" value="Genomic_DNA"/>
</dbReference>
<dbReference type="RefSeq" id="WP_110806186.1">
    <property type="nucleotide sequence ID" value="NZ_QJTK01000009.1"/>
</dbReference>
<proteinExistence type="predicted"/>